<dbReference type="EMBL" id="BMQL01000027">
    <property type="protein sequence ID" value="GGR21791.1"/>
    <property type="molecule type" value="Genomic_DNA"/>
</dbReference>
<dbReference type="AlphaFoldDB" id="A0A918F9G3"/>
<evidence type="ECO:0000313" key="1">
    <source>
        <dbReference type="EMBL" id="GGR21791.1"/>
    </source>
</evidence>
<evidence type="ECO:0000313" key="2">
    <source>
        <dbReference type="Proteomes" id="UP000603865"/>
    </source>
</evidence>
<dbReference type="Proteomes" id="UP000603865">
    <property type="component" value="Unassembled WGS sequence"/>
</dbReference>
<dbReference type="Pfam" id="PF02585">
    <property type="entry name" value="PIG-L"/>
    <property type="match status" value="1"/>
</dbReference>
<dbReference type="Gene3D" id="3.40.50.10320">
    <property type="entry name" value="LmbE-like"/>
    <property type="match status" value="1"/>
</dbReference>
<protein>
    <submittedName>
        <fullName evidence="1">GlcNAc-PI de-N-acetylase</fullName>
    </submittedName>
</protein>
<gene>
    <name evidence="1" type="ORF">GCM10008957_37590</name>
</gene>
<organism evidence="1 2">
    <name type="scientific">Deinococcus ruber</name>
    <dbReference type="NCBI Taxonomy" id="1848197"/>
    <lineage>
        <taxon>Bacteria</taxon>
        <taxon>Thermotogati</taxon>
        <taxon>Deinococcota</taxon>
        <taxon>Deinococci</taxon>
        <taxon>Deinococcales</taxon>
        <taxon>Deinococcaceae</taxon>
        <taxon>Deinococcus</taxon>
    </lineage>
</organism>
<comment type="caution">
    <text evidence="1">The sequence shown here is derived from an EMBL/GenBank/DDBJ whole genome shotgun (WGS) entry which is preliminary data.</text>
</comment>
<dbReference type="RefSeq" id="WP_189092046.1">
    <property type="nucleotide sequence ID" value="NZ_BMQL01000027.1"/>
</dbReference>
<accession>A0A918F9G3</accession>
<dbReference type="PANTHER" id="PTHR12993:SF11">
    <property type="entry name" value="N-ACETYLGLUCOSAMINYL-PHOSPHATIDYLINOSITOL DE-N-ACETYLASE"/>
    <property type="match status" value="1"/>
</dbReference>
<dbReference type="SUPFAM" id="SSF102588">
    <property type="entry name" value="LmbE-like"/>
    <property type="match status" value="1"/>
</dbReference>
<reference evidence="1" key="1">
    <citation type="journal article" date="2014" name="Int. J. Syst. Evol. Microbiol.">
        <title>Complete genome sequence of Corynebacterium casei LMG S-19264T (=DSM 44701T), isolated from a smear-ripened cheese.</title>
        <authorList>
            <consortium name="US DOE Joint Genome Institute (JGI-PGF)"/>
            <person name="Walter F."/>
            <person name="Albersmeier A."/>
            <person name="Kalinowski J."/>
            <person name="Ruckert C."/>
        </authorList>
    </citation>
    <scope>NUCLEOTIDE SEQUENCE</scope>
    <source>
        <strain evidence="1">JCM 31311</strain>
    </source>
</reference>
<keyword evidence="2" id="KW-1185">Reference proteome</keyword>
<name>A0A918F9G3_9DEIO</name>
<dbReference type="InterPro" id="IPR003737">
    <property type="entry name" value="GlcNAc_PI_deacetylase-related"/>
</dbReference>
<dbReference type="GO" id="GO:0016811">
    <property type="term" value="F:hydrolase activity, acting on carbon-nitrogen (but not peptide) bonds, in linear amides"/>
    <property type="evidence" value="ECO:0007669"/>
    <property type="project" value="TreeGrafter"/>
</dbReference>
<dbReference type="PANTHER" id="PTHR12993">
    <property type="entry name" value="N-ACETYLGLUCOSAMINYL-PHOSPHATIDYLINOSITOL DE-N-ACETYLASE-RELATED"/>
    <property type="match status" value="1"/>
</dbReference>
<proteinExistence type="predicted"/>
<dbReference type="InterPro" id="IPR024078">
    <property type="entry name" value="LmbE-like_dom_sf"/>
</dbReference>
<reference evidence="1" key="2">
    <citation type="submission" date="2020-09" db="EMBL/GenBank/DDBJ databases">
        <authorList>
            <person name="Sun Q."/>
            <person name="Ohkuma M."/>
        </authorList>
    </citation>
    <scope>NUCLEOTIDE SEQUENCE</scope>
    <source>
        <strain evidence="1">JCM 31311</strain>
    </source>
</reference>
<sequence length="256" mass="28059">MTRLLSRRVQRRRELLWLLSGLLLIGGLYLAFRVQLSTLPADALAAGNDLLKVRRVLAVVAHPDDLEWYIGGTLRRLADQGARVVVIVATDGEKGPNRTGATNLAATRRAEQAAAGRVLGYAHIYSLGLPDRGASQGSRLLAELRRIYAQEQPEAVFAFDPALPALPYLHPDHQGSARVFLEFWRGLGTGHPPVYLFQTRRPNVAVDISSVIDIKARALAQHVTQNGGSAGMMPRLFAGDGRQVGVRYAELFRALR</sequence>